<sequence>MESFNNIGYLSVLWMMKLCIFCASKLVSQDGIAIFHHFSATLLPSIKRFLPKQWNEDLIVWRFPYFTSLEIKFTKSQGIETLPLGSFKTGAILLVGLFFYDIFWVFFTPVMGSVAKSLDPPIKLLFPTSNSASSFSMLGLGDIVTPGRLVVLA</sequence>
<dbReference type="EMBL" id="CASHSV030000716">
    <property type="protein sequence ID" value="CAJ2674508.1"/>
    <property type="molecule type" value="Genomic_DNA"/>
</dbReference>
<name>A0ACB0M1K6_TRIPR</name>
<keyword evidence="2" id="KW-1185">Reference proteome</keyword>
<gene>
    <name evidence="1" type="ORF">MILVUS5_LOCUS37738</name>
</gene>
<evidence type="ECO:0000313" key="1">
    <source>
        <dbReference type="EMBL" id="CAJ2674508.1"/>
    </source>
</evidence>
<reference evidence="1" key="1">
    <citation type="submission" date="2023-10" db="EMBL/GenBank/DDBJ databases">
        <authorList>
            <person name="Rodriguez Cubillos JULIANA M."/>
            <person name="De Vega J."/>
        </authorList>
    </citation>
    <scope>NUCLEOTIDE SEQUENCE</scope>
</reference>
<proteinExistence type="predicted"/>
<organism evidence="1 2">
    <name type="scientific">Trifolium pratense</name>
    <name type="common">Red clover</name>
    <dbReference type="NCBI Taxonomy" id="57577"/>
    <lineage>
        <taxon>Eukaryota</taxon>
        <taxon>Viridiplantae</taxon>
        <taxon>Streptophyta</taxon>
        <taxon>Embryophyta</taxon>
        <taxon>Tracheophyta</taxon>
        <taxon>Spermatophyta</taxon>
        <taxon>Magnoliopsida</taxon>
        <taxon>eudicotyledons</taxon>
        <taxon>Gunneridae</taxon>
        <taxon>Pentapetalae</taxon>
        <taxon>rosids</taxon>
        <taxon>fabids</taxon>
        <taxon>Fabales</taxon>
        <taxon>Fabaceae</taxon>
        <taxon>Papilionoideae</taxon>
        <taxon>50 kb inversion clade</taxon>
        <taxon>NPAAA clade</taxon>
        <taxon>Hologalegina</taxon>
        <taxon>IRL clade</taxon>
        <taxon>Trifolieae</taxon>
        <taxon>Trifolium</taxon>
    </lineage>
</organism>
<dbReference type="Proteomes" id="UP001177021">
    <property type="component" value="Unassembled WGS sequence"/>
</dbReference>
<accession>A0ACB0M1K6</accession>
<comment type="caution">
    <text evidence="1">The sequence shown here is derived from an EMBL/GenBank/DDBJ whole genome shotgun (WGS) entry which is preliminary data.</text>
</comment>
<protein>
    <submittedName>
        <fullName evidence="1">Uncharacterized protein</fullName>
    </submittedName>
</protein>
<evidence type="ECO:0000313" key="2">
    <source>
        <dbReference type="Proteomes" id="UP001177021"/>
    </source>
</evidence>